<evidence type="ECO:0000259" key="2">
    <source>
        <dbReference type="Pfam" id="PF07127"/>
    </source>
</evidence>
<name>G7KA04_MEDTR</name>
<dbReference type="EMBL" id="CM001221">
    <property type="protein sequence ID" value="AES97906.1"/>
    <property type="molecule type" value="Genomic_DNA"/>
</dbReference>
<sequence>MGEIIKFVYSRIIFLSLFLLATDTQALIECYTYFDCPKDMCIFPSIVVCVRNQCDCVEMF</sequence>
<evidence type="ECO:0000256" key="1">
    <source>
        <dbReference type="SAM" id="SignalP"/>
    </source>
</evidence>
<dbReference type="Proteomes" id="UP000265566">
    <property type="component" value="Chromosome 5"/>
</dbReference>
<dbReference type="EMBL" id="PSQE01000005">
    <property type="protein sequence ID" value="RHN56045.1"/>
    <property type="molecule type" value="Genomic_DNA"/>
</dbReference>
<evidence type="ECO:0000313" key="4">
    <source>
        <dbReference type="EMBL" id="RHN56045.1"/>
    </source>
</evidence>
<keyword evidence="1" id="KW-0732">Signal</keyword>
<dbReference type="PaxDb" id="3880-AES97906"/>
<feature type="domain" description="Late nodulin" evidence="2">
    <location>
        <begin position="1"/>
        <end position="54"/>
    </location>
</feature>
<reference evidence="3 6" key="2">
    <citation type="journal article" date="2014" name="BMC Genomics">
        <title>An improved genome release (version Mt4.0) for the model legume Medicago truncatula.</title>
        <authorList>
            <person name="Tang H."/>
            <person name="Krishnakumar V."/>
            <person name="Bidwell S."/>
            <person name="Rosen B."/>
            <person name="Chan A."/>
            <person name="Zhou S."/>
            <person name="Gentzbittel L."/>
            <person name="Childs K.L."/>
            <person name="Yandell M."/>
            <person name="Gundlach H."/>
            <person name="Mayer K.F."/>
            <person name="Schwartz D.C."/>
            <person name="Town C.D."/>
        </authorList>
    </citation>
    <scope>GENOME REANNOTATION</scope>
    <source>
        <strain evidence="5 6">cv. Jemalong A17</strain>
    </source>
</reference>
<dbReference type="Gramene" id="rna31368">
    <property type="protein sequence ID" value="RHN56045.1"/>
    <property type="gene ID" value="gene31368"/>
</dbReference>
<accession>G7KA04</accession>
<feature type="chain" id="PRO_5014573475" evidence="1">
    <location>
        <begin position="27"/>
        <end position="60"/>
    </location>
</feature>
<dbReference type="HOGENOM" id="CLU_181053_0_2_1"/>
<keyword evidence="6" id="KW-1185">Reference proteome</keyword>
<protein>
    <submittedName>
        <fullName evidence="3">Nodule Cysteine-Rich (NCR) secreted peptide</fullName>
    </submittedName>
    <submittedName>
        <fullName evidence="4">Putative Late nodulin</fullName>
    </submittedName>
</protein>
<evidence type="ECO:0000313" key="5">
    <source>
        <dbReference type="EnsemblPlants" id="AES97906"/>
    </source>
</evidence>
<dbReference type="InterPro" id="IPR009810">
    <property type="entry name" value="Nodulin_late_dom"/>
</dbReference>
<feature type="signal peptide" evidence="1">
    <location>
        <begin position="1"/>
        <end position="26"/>
    </location>
</feature>
<dbReference type="GO" id="GO:0046872">
    <property type="term" value="F:metal ion binding"/>
    <property type="evidence" value="ECO:0007669"/>
    <property type="project" value="InterPro"/>
</dbReference>
<dbReference type="Proteomes" id="UP000002051">
    <property type="component" value="Chromosome 5"/>
</dbReference>
<reference evidence="3 6" key="1">
    <citation type="journal article" date="2011" name="Nature">
        <title>The Medicago genome provides insight into the evolution of rhizobial symbioses.</title>
        <authorList>
            <person name="Young N.D."/>
            <person name="Debelle F."/>
            <person name="Oldroyd G.E."/>
            <person name="Geurts R."/>
            <person name="Cannon S.B."/>
            <person name="Udvardi M.K."/>
            <person name="Benedito V.A."/>
            <person name="Mayer K.F."/>
            <person name="Gouzy J."/>
            <person name="Schoof H."/>
            <person name="Van de Peer Y."/>
            <person name="Proost S."/>
            <person name="Cook D.R."/>
            <person name="Meyers B.C."/>
            <person name="Spannagl M."/>
            <person name="Cheung F."/>
            <person name="De Mita S."/>
            <person name="Krishnakumar V."/>
            <person name="Gundlach H."/>
            <person name="Zhou S."/>
            <person name="Mudge J."/>
            <person name="Bharti A.K."/>
            <person name="Murray J.D."/>
            <person name="Naoumkina M.A."/>
            <person name="Rosen B."/>
            <person name="Silverstein K.A."/>
            <person name="Tang H."/>
            <person name="Rombauts S."/>
            <person name="Zhao P.X."/>
            <person name="Zhou P."/>
            <person name="Barbe V."/>
            <person name="Bardou P."/>
            <person name="Bechner M."/>
            <person name="Bellec A."/>
            <person name="Berger A."/>
            <person name="Berges H."/>
            <person name="Bidwell S."/>
            <person name="Bisseling T."/>
            <person name="Choisne N."/>
            <person name="Couloux A."/>
            <person name="Denny R."/>
            <person name="Deshpande S."/>
            <person name="Dai X."/>
            <person name="Doyle J.J."/>
            <person name="Dudez A.M."/>
            <person name="Farmer A.D."/>
            <person name="Fouteau S."/>
            <person name="Franken C."/>
            <person name="Gibelin C."/>
            <person name="Gish J."/>
            <person name="Goldstein S."/>
            <person name="Gonzalez A.J."/>
            <person name="Green P.J."/>
            <person name="Hallab A."/>
            <person name="Hartog M."/>
            <person name="Hua A."/>
            <person name="Humphray S.J."/>
            <person name="Jeong D.H."/>
            <person name="Jing Y."/>
            <person name="Jocker A."/>
            <person name="Kenton S.M."/>
            <person name="Kim D.J."/>
            <person name="Klee K."/>
            <person name="Lai H."/>
            <person name="Lang C."/>
            <person name="Lin S."/>
            <person name="Macmil S.L."/>
            <person name="Magdelenat G."/>
            <person name="Matthews L."/>
            <person name="McCorrison J."/>
            <person name="Monaghan E.L."/>
            <person name="Mun J.H."/>
            <person name="Najar F.Z."/>
            <person name="Nicholson C."/>
            <person name="Noirot C."/>
            <person name="O'Bleness M."/>
            <person name="Paule C.R."/>
            <person name="Poulain J."/>
            <person name="Prion F."/>
            <person name="Qin B."/>
            <person name="Qu C."/>
            <person name="Retzel E.F."/>
            <person name="Riddle C."/>
            <person name="Sallet E."/>
            <person name="Samain S."/>
            <person name="Samson N."/>
            <person name="Sanders I."/>
            <person name="Saurat O."/>
            <person name="Scarpelli C."/>
            <person name="Schiex T."/>
            <person name="Segurens B."/>
            <person name="Severin A.J."/>
            <person name="Sherrier D.J."/>
            <person name="Shi R."/>
            <person name="Sims S."/>
            <person name="Singer S.R."/>
            <person name="Sinharoy S."/>
            <person name="Sterck L."/>
            <person name="Viollet A."/>
            <person name="Wang B.B."/>
            <person name="Wang K."/>
            <person name="Wang M."/>
            <person name="Wang X."/>
            <person name="Warfsmann J."/>
            <person name="Weissenbach J."/>
            <person name="White D.D."/>
            <person name="White J.D."/>
            <person name="Wiley G.B."/>
            <person name="Wincker P."/>
            <person name="Xing Y."/>
            <person name="Yang L."/>
            <person name="Yao Z."/>
            <person name="Ying F."/>
            <person name="Zhai J."/>
            <person name="Zhou L."/>
            <person name="Zuber A."/>
            <person name="Denarie J."/>
            <person name="Dixon R.A."/>
            <person name="May G.D."/>
            <person name="Schwartz D.C."/>
            <person name="Rogers J."/>
            <person name="Quetier F."/>
            <person name="Town C.D."/>
            <person name="Roe B.A."/>
        </authorList>
    </citation>
    <scope>NUCLEOTIDE SEQUENCE [LARGE SCALE GENOMIC DNA]</scope>
    <source>
        <strain evidence="3">A17</strain>
        <strain evidence="5 6">cv. Jemalong A17</strain>
    </source>
</reference>
<evidence type="ECO:0000313" key="7">
    <source>
        <dbReference type="Proteomes" id="UP000265566"/>
    </source>
</evidence>
<evidence type="ECO:0000313" key="3">
    <source>
        <dbReference type="EMBL" id="AES97906.1"/>
    </source>
</evidence>
<reference evidence="7" key="4">
    <citation type="journal article" date="2018" name="Nat. Plants">
        <title>Whole-genome landscape of Medicago truncatula symbiotic genes.</title>
        <authorList>
            <person name="Pecrix Y."/>
            <person name="Staton S.E."/>
            <person name="Sallet E."/>
            <person name="Lelandais-Briere C."/>
            <person name="Moreau S."/>
            <person name="Carrere S."/>
            <person name="Blein T."/>
            <person name="Jardinaud M.F."/>
            <person name="Latrasse D."/>
            <person name="Zouine M."/>
            <person name="Zahm M."/>
            <person name="Kreplak J."/>
            <person name="Mayjonade B."/>
            <person name="Satge C."/>
            <person name="Perez M."/>
            <person name="Cauet S."/>
            <person name="Marande W."/>
            <person name="Chantry-Darmon C."/>
            <person name="Lopez-Roques C."/>
            <person name="Bouchez O."/>
            <person name="Berard A."/>
            <person name="Debelle F."/>
            <person name="Munos S."/>
            <person name="Bendahmane A."/>
            <person name="Berges H."/>
            <person name="Niebel A."/>
            <person name="Buitink J."/>
            <person name="Frugier F."/>
            <person name="Benhamed M."/>
            <person name="Crespi M."/>
            <person name="Gouzy J."/>
            <person name="Gamas P."/>
        </authorList>
    </citation>
    <scope>NUCLEOTIDE SEQUENCE [LARGE SCALE GENOMIC DNA]</scope>
    <source>
        <strain evidence="7">cv. Jemalong A17</strain>
    </source>
</reference>
<gene>
    <name evidence="3" type="ordered locus">MTR_5g061640</name>
    <name evidence="4" type="ORF">MtrunA17_Chr5g0425111</name>
</gene>
<organism evidence="3 6">
    <name type="scientific">Medicago truncatula</name>
    <name type="common">Barrel medic</name>
    <name type="synonym">Medicago tribuloides</name>
    <dbReference type="NCBI Taxonomy" id="3880"/>
    <lineage>
        <taxon>Eukaryota</taxon>
        <taxon>Viridiplantae</taxon>
        <taxon>Streptophyta</taxon>
        <taxon>Embryophyta</taxon>
        <taxon>Tracheophyta</taxon>
        <taxon>Spermatophyta</taxon>
        <taxon>Magnoliopsida</taxon>
        <taxon>eudicotyledons</taxon>
        <taxon>Gunneridae</taxon>
        <taxon>Pentapetalae</taxon>
        <taxon>rosids</taxon>
        <taxon>fabids</taxon>
        <taxon>Fabales</taxon>
        <taxon>Fabaceae</taxon>
        <taxon>Papilionoideae</taxon>
        <taxon>50 kb inversion clade</taxon>
        <taxon>NPAAA clade</taxon>
        <taxon>Hologalegina</taxon>
        <taxon>IRL clade</taxon>
        <taxon>Trifolieae</taxon>
        <taxon>Medicago</taxon>
    </lineage>
</organism>
<dbReference type="EnsemblPlants" id="AES97906">
    <property type="protein sequence ID" value="AES97906"/>
    <property type="gene ID" value="MTR_5g061640"/>
</dbReference>
<dbReference type="Pfam" id="PF07127">
    <property type="entry name" value="Nodulin_late"/>
    <property type="match status" value="1"/>
</dbReference>
<reference evidence="5" key="3">
    <citation type="submission" date="2015-04" db="UniProtKB">
        <authorList>
            <consortium name="EnsemblPlants"/>
        </authorList>
    </citation>
    <scope>IDENTIFICATION</scope>
    <source>
        <strain evidence="5">cv. Jemalong A17</strain>
    </source>
</reference>
<proteinExistence type="predicted"/>
<dbReference type="AlphaFoldDB" id="G7KA04"/>
<reference evidence="4" key="5">
    <citation type="journal article" date="2018" name="Nat. Plants">
        <title>Whole-genome landscape of Medicago truncatula symbiotic genes.</title>
        <authorList>
            <person name="Pecrix Y."/>
            <person name="Gamas P."/>
            <person name="Carrere S."/>
        </authorList>
    </citation>
    <scope>NUCLEOTIDE SEQUENCE</scope>
    <source>
        <tissue evidence="4">Leaves</tissue>
    </source>
</reference>
<evidence type="ECO:0000313" key="6">
    <source>
        <dbReference type="Proteomes" id="UP000002051"/>
    </source>
</evidence>